<gene>
    <name evidence="1" type="ORF">NIES2119_09970</name>
</gene>
<evidence type="ECO:0000313" key="2">
    <source>
        <dbReference type="Proteomes" id="UP000185860"/>
    </source>
</evidence>
<dbReference type="EMBL" id="MRCE01000008">
    <property type="protein sequence ID" value="OKH38354.1"/>
    <property type="molecule type" value="Genomic_DNA"/>
</dbReference>
<reference evidence="1 2" key="1">
    <citation type="submission" date="2016-11" db="EMBL/GenBank/DDBJ databases">
        <title>Draft Genome Sequences of Nine Cyanobacterial Strains from Diverse Habitats.</title>
        <authorList>
            <person name="Zhu T."/>
            <person name="Hou S."/>
            <person name="Lu X."/>
            <person name="Hess W.R."/>
        </authorList>
    </citation>
    <scope>NUCLEOTIDE SEQUENCE [LARGE SCALE GENOMIC DNA]</scope>
    <source>
        <strain evidence="1 2">IAM M-71</strain>
    </source>
</reference>
<dbReference type="Proteomes" id="UP000185860">
    <property type="component" value="Unassembled WGS sequence"/>
</dbReference>
<comment type="caution">
    <text evidence="1">The sequence shown here is derived from an EMBL/GenBank/DDBJ whole genome shotgun (WGS) entry which is preliminary data.</text>
</comment>
<protein>
    <submittedName>
        <fullName evidence="1">Uncharacterized protein</fullName>
    </submittedName>
</protein>
<accession>A0A1U7IME2</accession>
<dbReference type="RefSeq" id="WP_073593321.1">
    <property type="nucleotide sequence ID" value="NZ_MRCE01000008.1"/>
</dbReference>
<dbReference type="AlphaFoldDB" id="A0A1U7IME2"/>
<dbReference type="STRING" id="454136.NIES2119_09970"/>
<organism evidence="1 2">
    <name type="scientific">[Phormidium ambiguum] IAM M-71</name>
    <dbReference type="NCBI Taxonomy" id="454136"/>
    <lineage>
        <taxon>Bacteria</taxon>
        <taxon>Bacillati</taxon>
        <taxon>Cyanobacteriota</taxon>
        <taxon>Cyanophyceae</taxon>
        <taxon>Oscillatoriophycideae</taxon>
        <taxon>Aerosakkonematales</taxon>
        <taxon>Aerosakkonemataceae</taxon>
        <taxon>Floridanema</taxon>
    </lineage>
</organism>
<evidence type="ECO:0000313" key="1">
    <source>
        <dbReference type="EMBL" id="OKH38354.1"/>
    </source>
</evidence>
<proteinExistence type="predicted"/>
<sequence length="542" mass="60768">MALPNPFDGFFSPLKIKPSELRSRELRKFSTSGTVAGIIKIPVSDGIRRINADQVDAGQGGLIQQGVSFIQRWIVNPIKKYGGFLFTAVSKLFPRTFSEWWSTLVQLTAKVVTFDWAQTDAAIEQRIKRNNQTIVEGAAGALGAALGWGVVRVATLAAGRLFGAAGAGKKLDIKVPVVTGRVAAAVAEEGGEEIRGRLYQLLTQFRNAQLDNAFLGFVLTARKHEWFGMESVKIAGANASFAKKIEDAKEKLPKDWQQPVENFLEEFGEAILEGGYIAASEFDSQWALARQAAKDAKGPQRTIILKPDRNADKDTYIITGPQEFVQEETERILHEEQLMAKKDIGVIIGGELEDVLRKSPAQRQLKIRWNTQAKDGPPLTDQRGIPGKFAECNIPYVKQGLSWNDVKAAADEFMRGNPYWRTIWKCFIQDRYLGNLTITGASEAECERRMKKLIRLMPSNVDFRGQTPTKLSASASKKEEAPERFYAWDCTLTVHQNAAEDGERWERKGRYKMANPDAKWFERNMKVDLWMTRKPEGFTGFN</sequence>
<name>A0A1U7IME2_9CYAN</name>